<feature type="domain" description="LTD" evidence="5">
    <location>
        <begin position="14"/>
        <end position="151"/>
    </location>
</feature>
<reference evidence="6 7" key="1">
    <citation type="journal article" date="2016" name="Nat. Commun.">
        <title>Thousands of microbial genomes shed light on interconnected biogeochemical processes in an aquifer system.</title>
        <authorList>
            <person name="Anantharaman K."/>
            <person name="Brown C.T."/>
            <person name="Hug L.A."/>
            <person name="Sharon I."/>
            <person name="Castelle C.J."/>
            <person name="Probst A.J."/>
            <person name="Thomas B.C."/>
            <person name="Singh A."/>
            <person name="Wilkins M.J."/>
            <person name="Karaoz U."/>
            <person name="Brodie E.L."/>
            <person name="Williams K.H."/>
            <person name="Hubbard S.S."/>
            <person name="Banfield J.F."/>
        </authorList>
    </citation>
    <scope>NUCLEOTIDE SEQUENCE [LARGE SCALE GENOMIC DNA]</scope>
</reference>
<evidence type="ECO:0000259" key="4">
    <source>
        <dbReference type="PROSITE" id="PS50093"/>
    </source>
</evidence>
<dbReference type="PROSITE" id="PS50093">
    <property type="entry name" value="PKD"/>
    <property type="match status" value="1"/>
</dbReference>
<accession>A0A1F5XGP6</accession>
<evidence type="ECO:0000313" key="7">
    <source>
        <dbReference type="Proteomes" id="UP000177346"/>
    </source>
</evidence>
<evidence type="ECO:0000256" key="3">
    <source>
        <dbReference type="SAM" id="SignalP"/>
    </source>
</evidence>
<feature type="region of interest" description="Disordered" evidence="1">
    <location>
        <begin position="188"/>
        <end position="219"/>
    </location>
</feature>
<evidence type="ECO:0000256" key="1">
    <source>
        <dbReference type="SAM" id="MobiDB-lite"/>
    </source>
</evidence>
<dbReference type="Pfam" id="PF00932">
    <property type="entry name" value="LTD"/>
    <property type="match status" value="1"/>
</dbReference>
<dbReference type="InterPro" id="IPR001322">
    <property type="entry name" value="Lamin_tail_dom"/>
</dbReference>
<dbReference type="InterPro" id="IPR013783">
    <property type="entry name" value="Ig-like_fold"/>
</dbReference>
<dbReference type="CDD" id="cd00146">
    <property type="entry name" value="PKD"/>
    <property type="match status" value="1"/>
</dbReference>
<dbReference type="PROSITE" id="PS51841">
    <property type="entry name" value="LTD"/>
    <property type="match status" value="1"/>
</dbReference>
<dbReference type="SUPFAM" id="SSF74853">
    <property type="entry name" value="Lamin A/C globular tail domain"/>
    <property type="match status" value="1"/>
</dbReference>
<dbReference type="SMART" id="SM00089">
    <property type="entry name" value="PKD"/>
    <property type="match status" value="1"/>
</dbReference>
<keyword evidence="3" id="KW-0732">Signal</keyword>
<comment type="caution">
    <text evidence="6">The sequence shown here is derived from an EMBL/GenBank/DDBJ whole genome shotgun (WGS) entry which is preliminary data.</text>
</comment>
<dbReference type="InterPro" id="IPR035986">
    <property type="entry name" value="PKD_dom_sf"/>
</dbReference>
<dbReference type="InterPro" id="IPR000601">
    <property type="entry name" value="PKD_dom"/>
</dbReference>
<dbReference type="Pfam" id="PF18911">
    <property type="entry name" value="PKD_4"/>
    <property type="match status" value="1"/>
</dbReference>
<organism evidence="6 7">
    <name type="scientific">Candidatus Giovannonibacteria bacterium RIFCSPLOWO2_01_FULL_46_32</name>
    <dbReference type="NCBI Taxonomy" id="1798353"/>
    <lineage>
        <taxon>Bacteria</taxon>
        <taxon>Candidatus Giovannoniibacteriota</taxon>
    </lineage>
</organism>
<dbReference type="Gene3D" id="2.60.40.10">
    <property type="entry name" value="Immunoglobulins"/>
    <property type="match status" value="1"/>
</dbReference>
<dbReference type="SUPFAM" id="SSF49299">
    <property type="entry name" value="PKD domain"/>
    <property type="match status" value="1"/>
</dbReference>
<dbReference type="InterPro" id="IPR036415">
    <property type="entry name" value="Lamin_tail_dom_sf"/>
</dbReference>
<dbReference type="Gene3D" id="2.60.40.1260">
    <property type="entry name" value="Lamin Tail domain"/>
    <property type="match status" value="1"/>
</dbReference>
<sequence>MKRWRFLLVMALLGGADFAFGAAGDVAIYEILSDPAGVNDTSLEYVVVKNFGASQINLSGWHLYPDGIGYFAFPDFVLNAGASVEIHLRASGADDDANLYFPAASGNMGNSSGSLALFSSTTHSKDTIVSYVRYHNPGSSEKKTWETTAASAGIWTAGAFIDISGGYEGKVLKLNDFNQRASIIGWTISDPAPDSTPPAEESDATDASVSETQTSGSVAPRPVAQIKAYAGEDRSAIAGATIFFDGFAEGLAGEPLDGARFSWNFGDGSPILDGEKIGHVFLYPGVYTVSLNVSSGEYSAMDTVNIAVMASPLTISEIKTGPDGWIEIKNNSSRKIEISRFGLSCGDKVFTFSENTFVAPYAALVLGTTTLGFLLPAYGGEVKFIYPNGSIMSSLNYPVLALAKEESLNFENNAWIVARATPGAKNEIAKKTAPIASAAKPADALKSPLSQTASVINIENPGGTRAFWGRDYFWLFAGLGVGVVAALIFFLGKRYWA</sequence>
<evidence type="ECO:0000313" key="6">
    <source>
        <dbReference type="EMBL" id="OGF87088.1"/>
    </source>
</evidence>
<protein>
    <recommendedName>
        <fullName evidence="8">PKD domain-containing protein</fullName>
    </recommendedName>
</protein>
<feature type="compositionally biased region" description="Polar residues" evidence="1">
    <location>
        <begin position="205"/>
        <end position="217"/>
    </location>
</feature>
<name>A0A1F5XGP6_9BACT</name>
<dbReference type="AlphaFoldDB" id="A0A1F5XGP6"/>
<dbReference type="EMBL" id="MFIF01000009">
    <property type="protein sequence ID" value="OGF87088.1"/>
    <property type="molecule type" value="Genomic_DNA"/>
</dbReference>
<proteinExistence type="predicted"/>
<keyword evidence="2" id="KW-0472">Membrane</keyword>
<keyword evidence="2" id="KW-0812">Transmembrane</keyword>
<feature type="domain" description="PKD" evidence="4">
    <location>
        <begin position="247"/>
        <end position="315"/>
    </location>
</feature>
<gene>
    <name evidence="6" type="ORF">A3B19_01500</name>
</gene>
<keyword evidence="2" id="KW-1133">Transmembrane helix</keyword>
<feature type="chain" id="PRO_5009522312" description="PKD domain-containing protein" evidence="3">
    <location>
        <begin position="22"/>
        <end position="497"/>
    </location>
</feature>
<dbReference type="InterPro" id="IPR022409">
    <property type="entry name" value="PKD/Chitinase_dom"/>
</dbReference>
<dbReference type="Proteomes" id="UP000177346">
    <property type="component" value="Unassembled WGS sequence"/>
</dbReference>
<feature type="transmembrane region" description="Helical" evidence="2">
    <location>
        <begin position="472"/>
        <end position="492"/>
    </location>
</feature>
<evidence type="ECO:0000259" key="5">
    <source>
        <dbReference type="PROSITE" id="PS51841"/>
    </source>
</evidence>
<evidence type="ECO:0000256" key="2">
    <source>
        <dbReference type="SAM" id="Phobius"/>
    </source>
</evidence>
<feature type="signal peptide" evidence="3">
    <location>
        <begin position="1"/>
        <end position="21"/>
    </location>
</feature>
<evidence type="ECO:0008006" key="8">
    <source>
        <dbReference type="Google" id="ProtNLM"/>
    </source>
</evidence>